<dbReference type="PROSITE" id="PS00099">
    <property type="entry name" value="THIOLASE_3"/>
    <property type="match status" value="1"/>
</dbReference>
<feature type="active site" description="Proton acceptor" evidence="6">
    <location>
        <position position="348"/>
    </location>
</feature>
<keyword evidence="3 7" id="KW-0808">Transferase</keyword>
<feature type="domain" description="Thiolase C-terminal" evidence="9">
    <location>
        <begin position="270"/>
        <end position="390"/>
    </location>
</feature>
<dbReference type="FunFam" id="3.40.47.10:FF:000010">
    <property type="entry name" value="Acetyl-CoA acetyltransferase (Thiolase)"/>
    <property type="match status" value="1"/>
</dbReference>
<dbReference type="Pfam" id="PF02803">
    <property type="entry name" value="Thiolase_C"/>
    <property type="match status" value="1"/>
</dbReference>
<dbReference type="EC" id="2.3.1.9" evidence="2"/>
<evidence type="ECO:0000313" key="10">
    <source>
        <dbReference type="EMBL" id="KRL43840.1"/>
    </source>
</evidence>
<dbReference type="InterPro" id="IPR020613">
    <property type="entry name" value="Thiolase_CS"/>
</dbReference>
<dbReference type="Pfam" id="PF00108">
    <property type="entry name" value="Thiolase_N"/>
    <property type="match status" value="1"/>
</dbReference>
<evidence type="ECO:0000256" key="7">
    <source>
        <dbReference type="RuleBase" id="RU003557"/>
    </source>
</evidence>
<dbReference type="Proteomes" id="UP000051790">
    <property type="component" value="Unassembled WGS sequence"/>
</dbReference>
<dbReference type="InterPro" id="IPR020616">
    <property type="entry name" value="Thiolase_N"/>
</dbReference>
<evidence type="ECO:0000259" key="8">
    <source>
        <dbReference type="Pfam" id="PF00108"/>
    </source>
</evidence>
<dbReference type="PATRIC" id="fig|1423769.4.peg.1644"/>
<evidence type="ECO:0000256" key="1">
    <source>
        <dbReference type="ARBA" id="ARBA00010982"/>
    </source>
</evidence>
<dbReference type="CDD" id="cd00751">
    <property type="entry name" value="thiolase"/>
    <property type="match status" value="1"/>
</dbReference>
<dbReference type="PANTHER" id="PTHR18919">
    <property type="entry name" value="ACETYL-COA C-ACYLTRANSFERASE"/>
    <property type="match status" value="1"/>
</dbReference>
<dbReference type="PIRSF" id="PIRSF000429">
    <property type="entry name" value="Ac-CoA_Ac_transf"/>
    <property type="match status" value="1"/>
</dbReference>
<dbReference type="SUPFAM" id="SSF53901">
    <property type="entry name" value="Thiolase-like"/>
    <property type="match status" value="2"/>
</dbReference>
<dbReference type="InterPro" id="IPR020610">
    <property type="entry name" value="Thiolase_AS"/>
</dbReference>
<sequence>MDTIVIVSAKRTAIGKFGGALSSVSAVELGQAAGAAAIQAAGIDPEQIDQAIFGNVLQANSGQNVARQIALGVGMAETSTAMTINEVCGSGLKAIRLGQSAILMGDADIVLVGGTENMSQTPFYAPNMRHGHKLGDVSFVDGMMQDGLSDAFSHEPMGITAENVANEYQVTREQQDAFALASHQKAVAAQQAGVFADEIAPVTVHARKGDVVVVTDEGPRPDTSAEKLAHLRPSFRANGTVTAGNASGINDGAAAMILMTQSKAEALGLTWLATIDGFAEGGIAPRIMGYAPKSVIEKLVRKTDTDLSDIDTLELNEAFASQSVAVTRDLHVDMTRVNPRGGAIALGHPLGASGARLMVTLVHELAQNEQHRGIGALCIGGGMAVAMQVSR</sequence>
<feature type="domain" description="Thiolase N-terminal" evidence="8">
    <location>
        <begin position="4"/>
        <end position="262"/>
    </location>
</feature>
<keyword evidence="11" id="KW-1185">Reference proteome</keyword>
<evidence type="ECO:0000256" key="2">
    <source>
        <dbReference type="ARBA" id="ARBA00012705"/>
    </source>
</evidence>
<dbReference type="InterPro" id="IPR020615">
    <property type="entry name" value="Thiolase_acyl_enz_int_AS"/>
</dbReference>
<dbReference type="InterPro" id="IPR002155">
    <property type="entry name" value="Thiolase"/>
</dbReference>
<evidence type="ECO:0000256" key="5">
    <source>
        <dbReference type="ARBA" id="ARBA00030755"/>
    </source>
</evidence>
<dbReference type="OrthoDB" id="9764892at2"/>
<evidence type="ECO:0000256" key="3">
    <source>
        <dbReference type="ARBA" id="ARBA00022679"/>
    </source>
</evidence>
<evidence type="ECO:0000256" key="6">
    <source>
        <dbReference type="PIRSR" id="PIRSR000429-1"/>
    </source>
</evidence>
<name>A0A0R1QG86_9LACO</name>
<reference evidence="10 11" key="1">
    <citation type="journal article" date="2015" name="Genome Announc.">
        <title>Expanding the biotechnology potential of lactobacilli through comparative genomics of 213 strains and associated genera.</title>
        <authorList>
            <person name="Sun Z."/>
            <person name="Harris H.M."/>
            <person name="McCann A."/>
            <person name="Guo C."/>
            <person name="Argimon S."/>
            <person name="Zhang W."/>
            <person name="Yang X."/>
            <person name="Jeffery I.B."/>
            <person name="Cooney J.C."/>
            <person name="Kagawa T.F."/>
            <person name="Liu W."/>
            <person name="Song Y."/>
            <person name="Salvetti E."/>
            <person name="Wrobel A."/>
            <person name="Rasinkangas P."/>
            <person name="Parkhill J."/>
            <person name="Rea M.C."/>
            <person name="O'Sullivan O."/>
            <person name="Ritari J."/>
            <person name="Douillard F.P."/>
            <person name="Paul Ross R."/>
            <person name="Yang R."/>
            <person name="Briner A.E."/>
            <person name="Felis G.E."/>
            <person name="de Vos W.M."/>
            <person name="Barrangou R."/>
            <person name="Klaenhammer T.R."/>
            <person name="Caufield P.W."/>
            <person name="Cui Y."/>
            <person name="Zhang H."/>
            <person name="O'Toole P.W."/>
        </authorList>
    </citation>
    <scope>NUCLEOTIDE SEQUENCE [LARGE SCALE GENOMIC DNA]</scope>
    <source>
        <strain evidence="10 11">DSM 13343</strain>
    </source>
</reference>
<organism evidence="10 11">
    <name type="scientific">Lacticaseibacillus manihotivorans DSM 13343 = JCM 12514</name>
    <dbReference type="NCBI Taxonomy" id="1423769"/>
    <lineage>
        <taxon>Bacteria</taxon>
        <taxon>Bacillati</taxon>
        <taxon>Bacillota</taxon>
        <taxon>Bacilli</taxon>
        <taxon>Lactobacillales</taxon>
        <taxon>Lactobacillaceae</taxon>
        <taxon>Lacticaseibacillus</taxon>
    </lineage>
</organism>
<evidence type="ECO:0000259" key="9">
    <source>
        <dbReference type="Pfam" id="PF02803"/>
    </source>
</evidence>
<dbReference type="EMBL" id="AZEU01000179">
    <property type="protein sequence ID" value="KRL43840.1"/>
    <property type="molecule type" value="Genomic_DNA"/>
</dbReference>
<dbReference type="GO" id="GO:0003985">
    <property type="term" value="F:acetyl-CoA C-acetyltransferase activity"/>
    <property type="evidence" value="ECO:0007669"/>
    <property type="project" value="UniProtKB-EC"/>
</dbReference>
<comment type="similarity">
    <text evidence="1 7">Belongs to the thiolase-like superfamily. Thiolase family.</text>
</comment>
<keyword evidence="4 7" id="KW-0012">Acyltransferase</keyword>
<feature type="active site" description="Proton acceptor" evidence="6">
    <location>
        <position position="378"/>
    </location>
</feature>
<evidence type="ECO:0000313" key="11">
    <source>
        <dbReference type="Proteomes" id="UP000051790"/>
    </source>
</evidence>
<proteinExistence type="inferred from homology"/>
<dbReference type="PANTHER" id="PTHR18919:SF107">
    <property type="entry name" value="ACETYL-COA ACETYLTRANSFERASE, CYTOSOLIC"/>
    <property type="match status" value="1"/>
</dbReference>
<dbReference type="RefSeq" id="WP_056964157.1">
    <property type="nucleotide sequence ID" value="NZ_AZEU01000179.1"/>
</dbReference>
<comment type="caution">
    <text evidence="10">The sequence shown here is derived from an EMBL/GenBank/DDBJ whole genome shotgun (WGS) entry which is preliminary data.</text>
</comment>
<dbReference type="NCBIfam" id="TIGR01930">
    <property type="entry name" value="AcCoA-C-Actrans"/>
    <property type="match status" value="1"/>
</dbReference>
<accession>A0A0R1QG86</accession>
<dbReference type="InterPro" id="IPR020617">
    <property type="entry name" value="Thiolase_C"/>
</dbReference>
<gene>
    <name evidence="10" type="ORF">FD01_GL001534</name>
</gene>
<dbReference type="AlphaFoldDB" id="A0A0R1QG86"/>
<feature type="active site" description="Acyl-thioester intermediate" evidence="6">
    <location>
        <position position="88"/>
    </location>
</feature>
<evidence type="ECO:0000256" key="4">
    <source>
        <dbReference type="ARBA" id="ARBA00023315"/>
    </source>
</evidence>
<dbReference type="PROSITE" id="PS00737">
    <property type="entry name" value="THIOLASE_2"/>
    <property type="match status" value="1"/>
</dbReference>
<protein>
    <recommendedName>
        <fullName evidence="2">acetyl-CoA C-acetyltransferase</fullName>
        <ecNumber evidence="2">2.3.1.9</ecNumber>
    </recommendedName>
    <alternativeName>
        <fullName evidence="5">Acetoacetyl-CoA thiolase</fullName>
    </alternativeName>
</protein>
<dbReference type="InterPro" id="IPR016039">
    <property type="entry name" value="Thiolase-like"/>
</dbReference>
<dbReference type="Gene3D" id="3.40.47.10">
    <property type="match status" value="2"/>
</dbReference>
<dbReference type="PROSITE" id="PS00098">
    <property type="entry name" value="THIOLASE_1"/>
    <property type="match status" value="1"/>
</dbReference>